<evidence type="ECO:0000313" key="2">
    <source>
        <dbReference type="Proteomes" id="UP000601435"/>
    </source>
</evidence>
<sequence length="452" mass="49414">YVRERAPWHPFGALAFTLNLCSDPHVDSHNEPSSSNLVMALSTFTKGGLWVADDDGDAAKMVQGNKVMGTVLDFKKGAIHFRPQCLHATERWEGDRAVLVAYMPRSMEKLDSSDRGILDELGFVLSTQPVAKQCVEPVQFSLECGVRWSPEEFVAEACRAEHPSSLSNLLPDELQAAINKNFGMSEQALGQHRTEVIRKWIAKANDLVAEEDLLKAGMSENRRIILSQKRLLLFKALLEEAGHTDLNLVDDLVNGFDLVGRLPESGFFKKKFRPASMLEADLRSGASRACSATLATVGPADDPVIDAGVLAATLKEVEAGFVEGPVAASDMPQGATLTRRFGVIQGEVDGVPKVRPIDNYRASRVNAAVTQTEQVTVHTLDVVAGMASAWLARARKRLQQASMAAKTWDLKTAYKQLPLSDAAYARDGYFVIHDPRVGKASIFKQRALPFGS</sequence>
<evidence type="ECO:0000313" key="1">
    <source>
        <dbReference type="EMBL" id="CAE7922217.1"/>
    </source>
</evidence>
<organism evidence="1 2">
    <name type="scientific">Symbiodinium necroappetens</name>
    <dbReference type="NCBI Taxonomy" id="1628268"/>
    <lineage>
        <taxon>Eukaryota</taxon>
        <taxon>Sar</taxon>
        <taxon>Alveolata</taxon>
        <taxon>Dinophyceae</taxon>
        <taxon>Suessiales</taxon>
        <taxon>Symbiodiniaceae</taxon>
        <taxon>Symbiodinium</taxon>
    </lineage>
</organism>
<feature type="non-terminal residue" evidence="1">
    <location>
        <position position="1"/>
    </location>
</feature>
<gene>
    <name evidence="1" type="ORF">SNEC2469_LOCUS31841</name>
</gene>
<dbReference type="AlphaFoldDB" id="A0A813BT03"/>
<protein>
    <submittedName>
        <fullName evidence="1">Uncharacterized protein</fullName>
    </submittedName>
</protein>
<accession>A0A813BT03</accession>
<dbReference type="EMBL" id="CAJNJA010078392">
    <property type="protein sequence ID" value="CAE7922217.1"/>
    <property type="molecule type" value="Genomic_DNA"/>
</dbReference>
<keyword evidence="2" id="KW-1185">Reference proteome</keyword>
<feature type="non-terminal residue" evidence="1">
    <location>
        <position position="452"/>
    </location>
</feature>
<dbReference type="OrthoDB" id="445766at2759"/>
<dbReference type="Proteomes" id="UP000601435">
    <property type="component" value="Unassembled WGS sequence"/>
</dbReference>
<proteinExistence type="predicted"/>
<comment type="caution">
    <text evidence="1">The sequence shown here is derived from an EMBL/GenBank/DDBJ whole genome shotgun (WGS) entry which is preliminary data.</text>
</comment>
<name>A0A813BT03_9DINO</name>
<reference evidence="1" key="1">
    <citation type="submission" date="2021-02" db="EMBL/GenBank/DDBJ databases">
        <authorList>
            <person name="Dougan E. K."/>
            <person name="Rhodes N."/>
            <person name="Thang M."/>
            <person name="Chan C."/>
        </authorList>
    </citation>
    <scope>NUCLEOTIDE SEQUENCE</scope>
</reference>